<protein>
    <submittedName>
        <fullName evidence="2">Uncharacterized protein</fullName>
    </submittedName>
</protein>
<sequence>MSTPDGTPPGPDSPAPAPDSGWPPPGTTTAPYPPLPGRGLTVDQAAPLTTRHVD</sequence>
<name>A0AB33K967_9ACTN</name>
<dbReference type="RefSeq" id="WP_407992410.1">
    <property type="nucleotide sequence ID" value="NZ_AP035882.1"/>
</dbReference>
<organism evidence="2">
    <name type="scientific">Kitasatospora sp. CMC57</name>
    <dbReference type="NCBI Taxonomy" id="3231513"/>
    <lineage>
        <taxon>Bacteria</taxon>
        <taxon>Bacillati</taxon>
        <taxon>Actinomycetota</taxon>
        <taxon>Actinomycetes</taxon>
        <taxon>Kitasatosporales</taxon>
        <taxon>Streptomycetaceae</taxon>
        <taxon>Kitasatospora</taxon>
    </lineage>
</organism>
<accession>A0AB33K967</accession>
<reference evidence="2" key="1">
    <citation type="submission" date="2024-07" db="EMBL/GenBank/DDBJ databases">
        <title>Complete genome sequences of cellulolytic bacteria, Kitasatospora sp. CMC57 and Streptomyces sp. CMC78, isolated from Japanese agricultural soil.</title>
        <authorList>
            <person name="Hashimoto T."/>
            <person name="Ito M."/>
            <person name="Iwamoto M."/>
            <person name="Fukahori D."/>
            <person name="Shoda T."/>
            <person name="Sakoda M."/>
            <person name="Morohoshi T."/>
            <person name="Mitsuboshi M."/>
            <person name="Nishizawa T."/>
        </authorList>
    </citation>
    <scope>NUCLEOTIDE SEQUENCE</scope>
    <source>
        <strain evidence="2">CMC57</strain>
        <plasmid evidence="2">pCMC57_01</plasmid>
    </source>
</reference>
<evidence type="ECO:0000313" key="2">
    <source>
        <dbReference type="EMBL" id="BFP50019.1"/>
    </source>
</evidence>
<feature type="region of interest" description="Disordered" evidence="1">
    <location>
        <begin position="1"/>
        <end position="54"/>
    </location>
</feature>
<evidence type="ECO:0000256" key="1">
    <source>
        <dbReference type="SAM" id="MobiDB-lite"/>
    </source>
</evidence>
<dbReference type="EMBL" id="AP035882">
    <property type="protein sequence ID" value="BFP50019.1"/>
    <property type="molecule type" value="Genomic_DNA"/>
</dbReference>
<dbReference type="AlphaFoldDB" id="A0AB33K967"/>
<gene>
    <name evidence="2" type="ORF">KCMC57_63870</name>
</gene>
<geneLocation type="plasmid" evidence="2">
    <name>pCMC57_01</name>
</geneLocation>
<feature type="compositionally biased region" description="Pro residues" evidence="1">
    <location>
        <begin position="1"/>
        <end position="36"/>
    </location>
</feature>
<keyword evidence="2" id="KW-0614">Plasmid</keyword>
<dbReference type="KEGG" id="kic:KCMC57_63870"/>
<proteinExistence type="predicted"/>